<dbReference type="KEGG" id="nci:NCTC10296_01795"/>
<name>A0A1X3CZ88_9NEIS</name>
<evidence type="ECO:0000313" key="2">
    <source>
        <dbReference type="Proteomes" id="UP000279284"/>
    </source>
</evidence>
<evidence type="ECO:0000313" key="1">
    <source>
        <dbReference type="EMBL" id="VEF02442.1"/>
    </source>
</evidence>
<gene>
    <name evidence="1" type="ORF">NCTC10296_01795</name>
</gene>
<reference evidence="1 2" key="1">
    <citation type="submission" date="2018-12" db="EMBL/GenBank/DDBJ databases">
        <authorList>
            <consortium name="Pathogen Informatics"/>
        </authorList>
    </citation>
    <scope>NUCLEOTIDE SEQUENCE [LARGE SCALE GENOMIC DNA]</scope>
    <source>
        <strain evidence="1 2">NCTC10296</strain>
    </source>
</reference>
<dbReference type="RefSeq" id="WP_085415821.1">
    <property type="nucleotide sequence ID" value="NZ_CAUJPY010000007.1"/>
</dbReference>
<protein>
    <submittedName>
        <fullName evidence="1">Uncharacterized protein</fullName>
    </submittedName>
</protein>
<keyword evidence="2" id="KW-1185">Reference proteome</keyword>
<accession>A0A1X3CZ88</accession>
<sequence>MKIPPVFTPVLLGSLAYLELDLLNDSDASGWWYCDIPGWFIKVPAAMIRIPLEKLRHAVSVATANEGLFTTVSIQASIDCPGFDGKVTRAQIKIDCSKGDYRDMTAVFRDDESGAEMSFDLIGFWPDSIDANGFIYYLKSI</sequence>
<dbReference type="Proteomes" id="UP000279284">
    <property type="component" value="Chromosome"/>
</dbReference>
<dbReference type="AlphaFoldDB" id="A0A1X3CZ88"/>
<dbReference type="EMBL" id="LR134313">
    <property type="protein sequence ID" value="VEF02442.1"/>
    <property type="molecule type" value="Genomic_DNA"/>
</dbReference>
<dbReference type="STRING" id="493.BWD07_02600"/>
<proteinExistence type="predicted"/>
<organism evidence="1 2">
    <name type="scientific">Neisseria canis</name>
    <dbReference type="NCBI Taxonomy" id="493"/>
    <lineage>
        <taxon>Bacteria</taxon>
        <taxon>Pseudomonadati</taxon>
        <taxon>Pseudomonadota</taxon>
        <taxon>Betaproteobacteria</taxon>
        <taxon>Neisseriales</taxon>
        <taxon>Neisseriaceae</taxon>
        <taxon>Neisseria</taxon>
    </lineage>
</organism>